<dbReference type="Proteomes" id="UP000695562">
    <property type="component" value="Unassembled WGS sequence"/>
</dbReference>
<evidence type="ECO:0000256" key="1">
    <source>
        <dbReference type="ARBA" id="ARBA00022884"/>
    </source>
</evidence>
<evidence type="ECO:0000256" key="2">
    <source>
        <dbReference type="PROSITE-ProRule" id="PRU00176"/>
    </source>
</evidence>
<dbReference type="EMBL" id="AJWJ01000794">
    <property type="protein sequence ID" value="KAF2068934.1"/>
    <property type="molecule type" value="Genomic_DNA"/>
</dbReference>
<dbReference type="GO" id="GO:0003723">
    <property type="term" value="F:RNA binding"/>
    <property type="evidence" value="ECO:0007669"/>
    <property type="project" value="UniProtKB-UniRule"/>
</dbReference>
<dbReference type="InterPro" id="IPR034168">
    <property type="entry name" value="PPIE_RRM"/>
</dbReference>
<dbReference type="Pfam" id="PF00076">
    <property type="entry name" value="RRM_1"/>
    <property type="match status" value="1"/>
</dbReference>
<dbReference type="SMART" id="SM00360">
    <property type="entry name" value="RRM"/>
    <property type="match status" value="1"/>
</dbReference>
<dbReference type="Gene3D" id="3.30.70.330">
    <property type="match status" value="1"/>
</dbReference>
<dbReference type="InterPro" id="IPR012677">
    <property type="entry name" value="Nucleotide-bd_a/b_plait_sf"/>
</dbReference>
<dbReference type="InterPro" id="IPR000504">
    <property type="entry name" value="RRM_dom"/>
</dbReference>
<evidence type="ECO:0000259" key="3">
    <source>
        <dbReference type="PROSITE" id="PS50102"/>
    </source>
</evidence>
<reference evidence="4" key="1">
    <citation type="submission" date="2020-01" db="EMBL/GenBank/DDBJ databases">
        <title>Development of genomics and gene disruption for Polysphondylium violaceum indicates a role for the polyketide synthase stlB in stalk morphogenesis.</title>
        <authorList>
            <person name="Narita B."/>
            <person name="Kawabe Y."/>
            <person name="Kin K."/>
            <person name="Saito T."/>
            <person name="Gibbs R."/>
            <person name="Kuspa A."/>
            <person name="Muzny D."/>
            <person name="Queller D."/>
            <person name="Richards S."/>
            <person name="Strassman J."/>
            <person name="Sucgang R."/>
            <person name="Worley K."/>
            <person name="Schaap P."/>
        </authorList>
    </citation>
    <scope>NUCLEOTIDE SEQUENCE</scope>
    <source>
        <strain evidence="4">QSvi11</strain>
    </source>
</reference>
<organism evidence="4 5">
    <name type="scientific">Polysphondylium violaceum</name>
    <dbReference type="NCBI Taxonomy" id="133409"/>
    <lineage>
        <taxon>Eukaryota</taxon>
        <taxon>Amoebozoa</taxon>
        <taxon>Evosea</taxon>
        <taxon>Eumycetozoa</taxon>
        <taxon>Dictyostelia</taxon>
        <taxon>Dictyosteliales</taxon>
        <taxon>Dictyosteliaceae</taxon>
        <taxon>Polysphondylium</taxon>
    </lineage>
</organism>
<evidence type="ECO:0000313" key="5">
    <source>
        <dbReference type="Proteomes" id="UP000695562"/>
    </source>
</evidence>
<name>A0A8J4PKR0_9MYCE</name>
<keyword evidence="5" id="KW-1185">Reference proteome</keyword>
<accession>A0A8J4PKR0</accession>
<proteinExistence type="predicted"/>
<gene>
    <name evidence="4" type="ORF">CYY_009747</name>
</gene>
<dbReference type="AlphaFoldDB" id="A0A8J4PKR0"/>
<comment type="caution">
    <text evidence="4">The sequence shown here is derived from an EMBL/GenBank/DDBJ whole genome shotgun (WGS) entry which is preliminary data.</text>
</comment>
<sequence>MTTNTETAGINKKKTLYVGGLDENVTTDILKAAFIPFGNIVEVLLPLDYKTQKHKGFCFVEFELPQDAADALDNMHESEIFGRVIKCSIAKPITINKNKALWSSDQYHWKEEDADMIIDQDEITTK</sequence>
<keyword evidence="1 2" id="KW-0694">RNA-binding</keyword>
<dbReference type="PANTHER" id="PTHR48037">
    <property type="entry name" value="ATPASE E1"/>
    <property type="match status" value="1"/>
</dbReference>
<protein>
    <recommendedName>
        <fullName evidence="3">RRM domain-containing protein</fullName>
    </recommendedName>
</protein>
<evidence type="ECO:0000313" key="4">
    <source>
        <dbReference type="EMBL" id="KAF2068934.1"/>
    </source>
</evidence>
<dbReference type="PANTHER" id="PTHR48037:SF1">
    <property type="entry name" value="RRM DOMAIN-CONTAINING PROTEIN"/>
    <property type="match status" value="1"/>
</dbReference>
<dbReference type="OrthoDB" id="193499at2759"/>
<dbReference type="InterPro" id="IPR035979">
    <property type="entry name" value="RBD_domain_sf"/>
</dbReference>
<feature type="domain" description="RRM" evidence="3">
    <location>
        <begin position="14"/>
        <end position="92"/>
    </location>
</feature>
<dbReference type="CDD" id="cd12347">
    <property type="entry name" value="RRM_PPIE"/>
    <property type="match status" value="1"/>
</dbReference>
<dbReference type="SUPFAM" id="SSF54928">
    <property type="entry name" value="RNA-binding domain, RBD"/>
    <property type="match status" value="1"/>
</dbReference>
<dbReference type="PROSITE" id="PS50102">
    <property type="entry name" value="RRM"/>
    <property type="match status" value="1"/>
</dbReference>